<dbReference type="Pfam" id="PF02288">
    <property type="entry name" value="Dehydratase_MU"/>
    <property type="match status" value="1"/>
</dbReference>
<dbReference type="AlphaFoldDB" id="A0A9D1RTI0"/>
<dbReference type="InterPro" id="IPR010254">
    <property type="entry name" value="B12-dep_deHydtase_bsu"/>
</dbReference>
<sequence>MRPVEQERPTIKVFVASGYGRPATLLMLLHGIEEESIPFQVLEEQKGDAVALAWEASHQSRLEVGLGLDHDKLALHFGKLEADHPLFVISARSPEEQVRAIGANAARLVKKLPFKPLERQEEVNR</sequence>
<proteinExistence type="predicted"/>
<dbReference type="Proteomes" id="UP000824192">
    <property type="component" value="Unassembled WGS sequence"/>
</dbReference>
<reference evidence="1" key="1">
    <citation type="journal article" date="2021" name="PeerJ">
        <title>Extensive microbial diversity within the chicken gut microbiome revealed by metagenomics and culture.</title>
        <authorList>
            <person name="Gilroy R."/>
            <person name="Ravi A."/>
            <person name="Getino M."/>
            <person name="Pursley I."/>
            <person name="Horton D.L."/>
            <person name="Alikhan N.F."/>
            <person name="Baker D."/>
            <person name="Gharbi K."/>
            <person name="Hall N."/>
            <person name="Watson M."/>
            <person name="Adriaenssens E.M."/>
            <person name="Foster-Nyarko E."/>
            <person name="Jarju S."/>
            <person name="Secka A."/>
            <person name="Antonio M."/>
            <person name="Oren A."/>
            <person name="Chaudhuri R.R."/>
            <person name="La Ragione R."/>
            <person name="Hildebrand F."/>
            <person name="Pallen M.J."/>
        </authorList>
    </citation>
    <scope>NUCLEOTIDE SEQUENCE</scope>
    <source>
        <strain evidence="1">ChiGjej6B6-1540</strain>
    </source>
</reference>
<gene>
    <name evidence="1" type="ORF">H9868_06570</name>
</gene>
<dbReference type="PIRSF" id="PIRSF011503">
    <property type="entry name" value="DdrB_PduH"/>
    <property type="match status" value="1"/>
</dbReference>
<evidence type="ECO:0000313" key="2">
    <source>
        <dbReference type="Proteomes" id="UP000824192"/>
    </source>
</evidence>
<dbReference type="InterPro" id="IPR009192">
    <property type="entry name" value="Diol/glycerol_deHydtase_re_ssu"/>
</dbReference>
<reference evidence="1" key="2">
    <citation type="submission" date="2021-04" db="EMBL/GenBank/DDBJ databases">
        <authorList>
            <person name="Gilroy R."/>
        </authorList>
    </citation>
    <scope>NUCLEOTIDE SEQUENCE</scope>
    <source>
        <strain evidence="1">ChiGjej6B6-1540</strain>
    </source>
</reference>
<dbReference type="InterPro" id="IPR003208">
    <property type="entry name" value="Dehydtase/Dehydtase_re"/>
</dbReference>
<name>A0A9D1RTI0_9FIRM</name>
<protein>
    <submittedName>
        <fullName evidence="1">Glycerol dehydratase reactivase beta/small subunit family protein</fullName>
    </submittedName>
</protein>
<dbReference type="SUPFAM" id="SSF52968">
    <property type="entry name" value="B12-dependent dehydatase associated subunit"/>
    <property type="match status" value="1"/>
</dbReference>
<organism evidence="1 2">
    <name type="scientific">Candidatus Flavonifractor merdipullorum</name>
    <dbReference type="NCBI Taxonomy" id="2838590"/>
    <lineage>
        <taxon>Bacteria</taxon>
        <taxon>Bacillati</taxon>
        <taxon>Bacillota</taxon>
        <taxon>Clostridia</taxon>
        <taxon>Eubacteriales</taxon>
        <taxon>Oscillospiraceae</taxon>
        <taxon>Flavonifractor</taxon>
    </lineage>
</organism>
<comment type="caution">
    <text evidence="1">The sequence shown here is derived from an EMBL/GenBank/DDBJ whole genome shotgun (WGS) entry which is preliminary data.</text>
</comment>
<dbReference type="Gene3D" id="3.40.50.10150">
    <property type="entry name" value="B12-dependent dehydatase associated subunit"/>
    <property type="match status" value="1"/>
</dbReference>
<dbReference type="EMBL" id="DXGA01000139">
    <property type="protein sequence ID" value="HIW94191.1"/>
    <property type="molecule type" value="Genomic_DNA"/>
</dbReference>
<evidence type="ECO:0000313" key="1">
    <source>
        <dbReference type="EMBL" id="HIW94191.1"/>
    </source>
</evidence>
<accession>A0A9D1RTI0</accession>